<protein>
    <submittedName>
        <fullName evidence="2">Sulfurtransferase</fullName>
    </submittedName>
</protein>
<sequence>MSYAGDITPQQAWDLLQGDPDAVLVDVRTEAEWKYVGVPETSSLGRRTVFVEWVRYPDGAPNPSFVEDLKAAGIGGGPVIFLCRSGQRSIGAATAATAAGLAPAYNVLEGFEGALDGEGHRGAEGWRAAGLPWRQS</sequence>
<name>A0A0V9UR20_9NOCA</name>
<reference evidence="2 3" key="2">
    <citation type="journal article" date="2016" name="Genome Announc.">
        <title>Draft Genome Sequence of a Versatile Hydrocarbon-Degrading Bacterium, Rhodococcus pyridinivorans Strain KG-16, Collected from Oil Fields in India.</title>
        <authorList>
            <person name="Aggarwal R.K."/>
            <person name="Dawar C."/>
            <person name="Phanindranath R."/>
            <person name="Mutnuri L."/>
            <person name="Dayal A.M."/>
        </authorList>
    </citation>
    <scope>NUCLEOTIDE SEQUENCE [LARGE SCALE GENOMIC DNA]</scope>
    <source>
        <strain evidence="2 3">KG-16</strain>
    </source>
</reference>
<dbReference type="AlphaFoldDB" id="A0A0V9UR20"/>
<evidence type="ECO:0000259" key="1">
    <source>
        <dbReference type="PROSITE" id="PS50206"/>
    </source>
</evidence>
<dbReference type="SUPFAM" id="SSF52821">
    <property type="entry name" value="Rhodanese/Cell cycle control phosphatase"/>
    <property type="match status" value="1"/>
</dbReference>
<evidence type="ECO:0000313" key="3">
    <source>
        <dbReference type="Proteomes" id="UP000053060"/>
    </source>
</evidence>
<dbReference type="Proteomes" id="UP000053060">
    <property type="component" value="Unassembled WGS sequence"/>
</dbReference>
<accession>A0A0V9UR20</accession>
<dbReference type="PATRIC" id="fig|1441730.3.peg.643"/>
<organism evidence="2 3">
    <name type="scientific">Rhodococcus pyridinivorans KG-16</name>
    <dbReference type="NCBI Taxonomy" id="1441730"/>
    <lineage>
        <taxon>Bacteria</taxon>
        <taxon>Bacillati</taxon>
        <taxon>Actinomycetota</taxon>
        <taxon>Actinomycetes</taxon>
        <taxon>Mycobacteriales</taxon>
        <taxon>Nocardiaceae</taxon>
        <taxon>Rhodococcus</taxon>
    </lineage>
</organism>
<dbReference type="PANTHER" id="PTHR47377:SF1">
    <property type="entry name" value="RHODANESE-LIKE DOMAIN-CONTAINING PROTEIN 4, CHLOROPLASTIC"/>
    <property type="match status" value="1"/>
</dbReference>
<dbReference type="RefSeq" id="WP_060650540.1">
    <property type="nucleotide sequence ID" value="NZ_AZXY01000001.1"/>
</dbReference>
<dbReference type="EMBL" id="AZXY01000001">
    <property type="protein sequence ID" value="KSZ60432.1"/>
    <property type="molecule type" value="Genomic_DNA"/>
</dbReference>
<dbReference type="PROSITE" id="PS50206">
    <property type="entry name" value="RHODANESE_3"/>
    <property type="match status" value="1"/>
</dbReference>
<feature type="domain" description="Rhodanese" evidence="1">
    <location>
        <begin position="18"/>
        <end position="123"/>
    </location>
</feature>
<dbReference type="GO" id="GO:0016740">
    <property type="term" value="F:transferase activity"/>
    <property type="evidence" value="ECO:0007669"/>
    <property type="project" value="UniProtKB-KW"/>
</dbReference>
<keyword evidence="2" id="KW-0808">Transferase</keyword>
<dbReference type="Gene3D" id="3.40.250.10">
    <property type="entry name" value="Rhodanese-like domain"/>
    <property type="match status" value="1"/>
</dbReference>
<dbReference type="Pfam" id="PF00581">
    <property type="entry name" value="Rhodanese"/>
    <property type="match status" value="1"/>
</dbReference>
<dbReference type="SMART" id="SM00450">
    <property type="entry name" value="RHOD"/>
    <property type="match status" value="1"/>
</dbReference>
<dbReference type="InterPro" id="IPR036873">
    <property type="entry name" value="Rhodanese-like_dom_sf"/>
</dbReference>
<gene>
    <name evidence="2" type="ORF">Z045_03050</name>
</gene>
<proteinExistence type="predicted"/>
<reference evidence="3" key="1">
    <citation type="submission" date="2015-01" db="EMBL/GenBank/DDBJ databases">
        <title>Draft genome sequence of Rhodococcus pyridinivorans strain KG-16, a hydrocarbon-degrading bacterium.</title>
        <authorList>
            <person name="Aggarwal R.K."/>
            <person name="Dawar C."/>
        </authorList>
    </citation>
    <scope>NUCLEOTIDE SEQUENCE [LARGE SCALE GENOMIC DNA]</scope>
    <source>
        <strain evidence="3">KG-16</strain>
    </source>
</reference>
<comment type="caution">
    <text evidence="2">The sequence shown here is derived from an EMBL/GenBank/DDBJ whole genome shotgun (WGS) entry which is preliminary data.</text>
</comment>
<dbReference type="InterPro" id="IPR001763">
    <property type="entry name" value="Rhodanese-like_dom"/>
</dbReference>
<evidence type="ECO:0000313" key="2">
    <source>
        <dbReference type="EMBL" id="KSZ60432.1"/>
    </source>
</evidence>
<dbReference type="InterPro" id="IPR044240">
    <property type="entry name" value="STR4-like"/>
</dbReference>
<dbReference type="PANTHER" id="PTHR47377">
    <property type="entry name" value="RHODANESE-LIKE DOMAIN-CONTAINING PROTEIN 4, CHLOROPLASTIC"/>
    <property type="match status" value="1"/>
</dbReference>